<evidence type="ECO:0000259" key="1">
    <source>
        <dbReference type="Pfam" id="PF13354"/>
    </source>
</evidence>
<feature type="domain" description="Beta-lactamase class A catalytic" evidence="1">
    <location>
        <begin position="31"/>
        <end position="265"/>
    </location>
</feature>
<evidence type="ECO:0000313" key="2">
    <source>
        <dbReference type="EMBL" id="ANI93973.1"/>
    </source>
</evidence>
<dbReference type="GO" id="GO:0030655">
    <property type="term" value="P:beta-lactam antibiotic catabolic process"/>
    <property type="evidence" value="ECO:0007669"/>
    <property type="project" value="InterPro"/>
</dbReference>
<dbReference type="AlphaFoldDB" id="A0A173LPV4"/>
<dbReference type="RefSeq" id="WP_067474769.1">
    <property type="nucleotide sequence ID" value="NZ_CP015961.1"/>
</dbReference>
<proteinExistence type="predicted"/>
<dbReference type="SUPFAM" id="SSF56601">
    <property type="entry name" value="beta-lactamase/transpeptidase-like"/>
    <property type="match status" value="1"/>
</dbReference>
<dbReference type="InterPro" id="IPR012338">
    <property type="entry name" value="Beta-lactam/transpept-like"/>
</dbReference>
<dbReference type="EMBL" id="CP015961">
    <property type="protein sequence ID" value="ANI93973.1"/>
    <property type="molecule type" value="Genomic_DNA"/>
</dbReference>
<organism evidence="2 3">
    <name type="scientific">Dietzia timorensis</name>
    <dbReference type="NCBI Taxonomy" id="499555"/>
    <lineage>
        <taxon>Bacteria</taxon>
        <taxon>Bacillati</taxon>
        <taxon>Actinomycetota</taxon>
        <taxon>Actinomycetes</taxon>
        <taxon>Mycobacteriales</taxon>
        <taxon>Dietziaceae</taxon>
        <taxon>Dietzia</taxon>
    </lineage>
</organism>
<dbReference type="KEGG" id="dtm:BJL86_3214"/>
<sequence>MDDTTRTIRNLLAEAGCDGWCHAQVIGDPGTGIGLRSSAPVVISSMYKVHLMVAACRSNQQGLLDFDRRIRVEPGRYAPGPTGFALFSDVVEVSLRDVVRSMITVSDNTSAGIVYELLPSGALEDTLSRLELTAARIFPHPGERSIPASAEPGATAAEDAAYVIAAFAADDAGTEFDPAYYSQSTTAEMCTVLDLIWTDTAADAAQCAFMRQLLAEQVWRHRVASGFSPRRFEVAGKTGTIDRVRAETSVVTPSGERPIALSIVTRAARAEPELPEVDRTIGRIARVLVDALRQRHDLHV</sequence>
<keyword evidence="3" id="KW-1185">Reference proteome</keyword>
<accession>A0A173LPV4</accession>
<evidence type="ECO:0000313" key="3">
    <source>
        <dbReference type="Proteomes" id="UP000186104"/>
    </source>
</evidence>
<dbReference type="Gene3D" id="3.40.710.10">
    <property type="entry name" value="DD-peptidase/beta-lactamase superfamily"/>
    <property type="match status" value="1"/>
</dbReference>
<dbReference type="Pfam" id="PF13354">
    <property type="entry name" value="Beta-lactamase2"/>
    <property type="match status" value="1"/>
</dbReference>
<protein>
    <submittedName>
        <fullName evidence="2">Beta-lactamase regulatory protein BlaB</fullName>
    </submittedName>
</protein>
<dbReference type="InterPro" id="IPR000871">
    <property type="entry name" value="Beta-lactam_class-A"/>
</dbReference>
<dbReference type="InterPro" id="IPR045155">
    <property type="entry name" value="Beta-lactam_cat"/>
</dbReference>
<reference evidence="2 3" key="1">
    <citation type="submission" date="2016-06" db="EMBL/GenBank/DDBJ databases">
        <title>Complete genome sequence of a saline-alkali tolerant type strain Dietzia timorensis ID05-A0528T.</title>
        <authorList>
            <person name="Wu X."/>
        </authorList>
    </citation>
    <scope>NUCLEOTIDE SEQUENCE [LARGE SCALE GENOMIC DNA]</scope>
    <source>
        <strain evidence="2 3">ID05-A0528</strain>
    </source>
</reference>
<dbReference type="GO" id="GO:0008800">
    <property type="term" value="F:beta-lactamase activity"/>
    <property type="evidence" value="ECO:0007669"/>
    <property type="project" value="InterPro"/>
</dbReference>
<dbReference type="Proteomes" id="UP000186104">
    <property type="component" value="Chromosome"/>
</dbReference>
<dbReference type="OrthoDB" id="33989at2"/>
<dbReference type="STRING" id="499555.BJL86_3214"/>
<dbReference type="PANTHER" id="PTHR35333:SF3">
    <property type="entry name" value="BETA-LACTAMASE-TYPE TRANSPEPTIDASE FOLD CONTAINING PROTEIN"/>
    <property type="match status" value="1"/>
</dbReference>
<name>A0A173LPV4_9ACTN</name>
<dbReference type="GO" id="GO:0046677">
    <property type="term" value="P:response to antibiotic"/>
    <property type="evidence" value="ECO:0007669"/>
    <property type="project" value="InterPro"/>
</dbReference>
<dbReference type="PANTHER" id="PTHR35333">
    <property type="entry name" value="BETA-LACTAMASE"/>
    <property type="match status" value="1"/>
</dbReference>
<gene>
    <name evidence="2" type="ORF">BJL86_3214</name>
</gene>